<proteinExistence type="predicted"/>
<dbReference type="PANTHER" id="PTHR43143:SF1">
    <property type="entry name" value="SERINE_THREONINE-PROTEIN PHOSPHATASE CPPED1"/>
    <property type="match status" value="1"/>
</dbReference>
<feature type="signal peptide" evidence="1">
    <location>
        <begin position="1"/>
        <end position="23"/>
    </location>
</feature>
<evidence type="ECO:0000259" key="3">
    <source>
        <dbReference type="Pfam" id="PF16370"/>
    </source>
</evidence>
<dbReference type="SUPFAM" id="SSF56300">
    <property type="entry name" value="Metallo-dependent phosphatases"/>
    <property type="match status" value="1"/>
</dbReference>
<keyword evidence="1" id="KW-0732">Signal</keyword>
<dbReference type="GO" id="GO:0016787">
    <property type="term" value="F:hydrolase activity"/>
    <property type="evidence" value="ECO:0007669"/>
    <property type="project" value="InterPro"/>
</dbReference>
<dbReference type="InterPro" id="IPR029052">
    <property type="entry name" value="Metallo-depent_PP-like"/>
</dbReference>
<evidence type="ECO:0000313" key="5">
    <source>
        <dbReference type="EMBL" id="SHF94471.1"/>
    </source>
</evidence>
<evidence type="ECO:0000259" key="4">
    <source>
        <dbReference type="Pfam" id="PF16371"/>
    </source>
</evidence>
<dbReference type="STRING" id="871325.SAMN05444349_1497"/>
<sequence length="490" mass="56212">MKQKLVLFLCVLQWGLLVSNIQAAVNPVCYYGQVSSAGKGIANVPVTDGTQIVITDKQGKYSMTSTSEVEYIYITLPDGFEVPMKDKVPAFFQKVPAKTSKKVRMDFELIRSKEDNKKHILVVWADPQVYFDEEMPQVRQASQDVKDLLATSYPGLPAYGIVCGDIIGDINKKPSYFSPMINAISETKIPFFYVIGNHDLDLNVRSNEYARSTYKSYFGPTYYSFNRGNVHYVILDDIFFLAKSYLYAGYLTEQQLQWLEQDLKQVTPGSTVVVAIHIPTYSREARNKEWGKESAMKVMNNRSSLYELLKPYNAHIMSGHEHYNENYVLADNLYEHVHAPLSTLFWQAPWACDGTPGGYAVYEFDEGEVTWYYKSVGKDRNYQFELYPVGASRDKKDAIVANVWNYDSTWKVKWYENGIDRGEMTRYSGYDPAIYNYCEKNSSTFKHKYLGAGVTEHLFYAIPQIEDSNIKVEVTDHCGKVYTQEMKQSM</sequence>
<accession>A0A1M5FTG2</accession>
<dbReference type="InterPro" id="IPR004843">
    <property type="entry name" value="Calcineurin-like_PHP"/>
</dbReference>
<gene>
    <name evidence="5" type="ORF">SAMN05444349_1497</name>
</gene>
<feature type="chain" id="PRO_5030031419" evidence="1">
    <location>
        <begin position="24"/>
        <end position="490"/>
    </location>
</feature>
<dbReference type="Gene3D" id="3.60.21.10">
    <property type="match status" value="1"/>
</dbReference>
<evidence type="ECO:0000256" key="1">
    <source>
        <dbReference type="SAM" id="SignalP"/>
    </source>
</evidence>
<dbReference type="AlphaFoldDB" id="A0A1M5FTG2"/>
<dbReference type="Pfam" id="PF00149">
    <property type="entry name" value="Metallophos"/>
    <property type="match status" value="1"/>
</dbReference>
<keyword evidence="6" id="KW-1185">Reference proteome</keyword>
<evidence type="ECO:0000313" key="6">
    <source>
        <dbReference type="Proteomes" id="UP000184436"/>
    </source>
</evidence>
<dbReference type="EMBL" id="FQVD01000049">
    <property type="protein sequence ID" value="SHF94471.1"/>
    <property type="molecule type" value="Genomic_DNA"/>
</dbReference>
<feature type="domain" description="Calcineurin-like phosphoesterase" evidence="2">
    <location>
        <begin position="161"/>
        <end position="323"/>
    </location>
</feature>
<dbReference type="OrthoDB" id="1776264at2"/>
<organism evidence="5 6">
    <name type="scientific">Bacteroides faecichinchillae</name>
    <dbReference type="NCBI Taxonomy" id="871325"/>
    <lineage>
        <taxon>Bacteria</taxon>
        <taxon>Pseudomonadati</taxon>
        <taxon>Bacteroidota</taxon>
        <taxon>Bacteroidia</taxon>
        <taxon>Bacteroidales</taxon>
        <taxon>Bacteroidaceae</taxon>
        <taxon>Bacteroides</taxon>
    </lineage>
</organism>
<dbReference type="Pfam" id="PF16371">
    <property type="entry name" value="MetallophosN"/>
    <property type="match status" value="1"/>
</dbReference>
<feature type="domain" description="Calcineurin-like phosphoesterase C-terminal" evidence="3">
    <location>
        <begin position="335"/>
        <end position="482"/>
    </location>
</feature>
<protein>
    <submittedName>
        <fullName evidence="5">Calcineurin-like phosphoesterase</fullName>
    </submittedName>
</protein>
<reference evidence="5 6" key="1">
    <citation type="submission" date="2016-11" db="EMBL/GenBank/DDBJ databases">
        <authorList>
            <person name="Jaros S."/>
            <person name="Januszkiewicz K."/>
            <person name="Wedrychowicz H."/>
        </authorList>
    </citation>
    <scope>NUCLEOTIDE SEQUENCE [LARGE SCALE GENOMIC DNA]</scope>
    <source>
        <strain evidence="5 6">DSM 26883</strain>
    </source>
</reference>
<dbReference type="Pfam" id="PF16370">
    <property type="entry name" value="MetallophosC"/>
    <property type="match status" value="1"/>
</dbReference>
<dbReference type="RefSeq" id="WP_025076240.1">
    <property type="nucleotide sequence ID" value="NZ_FQVD01000049.1"/>
</dbReference>
<dbReference type="InterPro" id="IPR032285">
    <property type="entry name" value="Metallophos_N"/>
</dbReference>
<evidence type="ECO:0000259" key="2">
    <source>
        <dbReference type="Pfam" id="PF00149"/>
    </source>
</evidence>
<feature type="domain" description="Calcineurin-like phosphoesterase N-terminal" evidence="4">
    <location>
        <begin position="32"/>
        <end position="109"/>
    </location>
</feature>
<dbReference type="PANTHER" id="PTHR43143">
    <property type="entry name" value="METALLOPHOSPHOESTERASE, CALCINEURIN SUPERFAMILY"/>
    <property type="match status" value="1"/>
</dbReference>
<name>A0A1M5FTG2_9BACE</name>
<dbReference type="Proteomes" id="UP000184436">
    <property type="component" value="Unassembled WGS sequence"/>
</dbReference>
<dbReference type="InterPro" id="IPR032288">
    <property type="entry name" value="Metallophos_C"/>
</dbReference>
<dbReference type="InterPro" id="IPR051918">
    <property type="entry name" value="STPP_CPPED1"/>
</dbReference>